<gene>
    <name evidence="2" type="ORF">NCGR_LOCUS13651</name>
</gene>
<keyword evidence="3" id="KW-1185">Reference proteome</keyword>
<dbReference type="AlphaFoldDB" id="A0A811NDB5"/>
<dbReference type="OrthoDB" id="10551167at2759"/>
<protein>
    <recommendedName>
        <fullName evidence="1">NB-ARC domain-containing protein</fullName>
    </recommendedName>
</protein>
<evidence type="ECO:0000259" key="1">
    <source>
        <dbReference type="Pfam" id="PF00931"/>
    </source>
</evidence>
<dbReference type="Gene3D" id="1.20.5.4130">
    <property type="match status" value="1"/>
</dbReference>
<dbReference type="PANTHER" id="PTHR19338:SF65">
    <property type="entry name" value="OS06G0163900 PROTEIN"/>
    <property type="match status" value="1"/>
</dbReference>
<reference evidence="2" key="1">
    <citation type="submission" date="2020-10" db="EMBL/GenBank/DDBJ databases">
        <authorList>
            <person name="Han B."/>
            <person name="Lu T."/>
            <person name="Zhao Q."/>
            <person name="Huang X."/>
            <person name="Zhao Y."/>
        </authorList>
    </citation>
    <scope>NUCLEOTIDE SEQUENCE</scope>
</reference>
<sequence length="187" mass="21204">MELSQMEEPIDDLHRELRGKVRELAYDMEDCVDIFMHRLDDVSKAGFLRELKTLRARCEIAKLISALKARVARLGNRHKLIIQLPEHPRAVRVDPRIQVLYQNAANLQGIGGQKEKIVELLQDGAPQRKVVSILGTGGIGKTTLANQVYTAIKGKFDYTAFVSVSRIPDLAKVLSDIIIQSRWYSRR</sequence>
<dbReference type="Proteomes" id="UP000604825">
    <property type="component" value="Unassembled WGS sequence"/>
</dbReference>
<organism evidence="2 3">
    <name type="scientific">Miscanthus lutarioriparius</name>
    <dbReference type="NCBI Taxonomy" id="422564"/>
    <lineage>
        <taxon>Eukaryota</taxon>
        <taxon>Viridiplantae</taxon>
        <taxon>Streptophyta</taxon>
        <taxon>Embryophyta</taxon>
        <taxon>Tracheophyta</taxon>
        <taxon>Spermatophyta</taxon>
        <taxon>Magnoliopsida</taxon>
        <taxon>Liliopsida</taxon>
        <taxon>Poales</taxon>
        <taxon>Poaceae</taxon>
        <taxon>PACMAD clade</taxon>
        <taxon>Panicoideae</taxon>
        <taxon>Andropogonodae</taxon>
        <taxon>Andropogoneae</taxon>
        <taxon>Saccharinae</taxon>
        <taxon>Miscanthus</taxon>
    </lineage>
</organism>
<evidence type="ECO:0000313" key="3">
    <source>
        <dbReference type="Proteomes" id="UP000604825"/>
    </source>
</evidence>
<comment type="caution">
    <text evidence="2">The sequence shown here is derived from an EMBL/GenBank/DDBJ whole genome shotgun (WGS) entry which is preliminary data.</text>
</comment>
<dbReference type="EMBL" id="CAJGYO010000003">
    <property type="protein sequence ID" value="CAD6220076.1"/>
    <property type="molecule type" value="Genomic_DNA"/>
</dbReference>
<dbReference type="PANTHER" id="PTHR19338">
    <property type="entry name" value="TRANSLOCASE OF INNER MITOCHONDRIAL MEMBRANE 13 HOMOLOG"/>
    <property type="match status" value="1"/>
</dbReference>
<dbReference type="GO" id="GO:0043531">
    <property type="term" value="F:ADP binding"/>
    <property type="evidence" value="ECO:0007669"/>
    <property type="project" value="InterPro"/>
</dbReference>
<dbReference type="Pfam" id="PF00931">
    <property type="entry name" value="NB-ARC"/>
    <property type="match status" value="1"/>
</dbReference>
<dbReference type="SUPFAM" id="SSF52540">
    <property type="entry name" value="P-loop containing nucleoside triphosphate hydrolases"/>
    <property type="match status" value="1"/>
</dbReference>
<feature type="domain" description="NB-ARC" evidence="1">
    <location>
        <begin position="113"/>
        <end position="178"/>
    </location>
</feature>
<evidence type="ECO:0000313" key="2">
    <source>
        <dbReference type="EMBL" id="CAD6220076.1"/>
    </source>
</evidence>
<accession>A0A811NDB5</accession>
<dbReference type="InterPro" id="IPR027417">
    <property type="entry name" value="P-loop_NTPase"/>
</dbReference>
<dbReference type="InterPro" id="IPR002182">
    <property type="entry name" value="NB-ARC"/>
</dbReference>
<proteinExistence type="predicted"/>
<dbReference type="Gene3D" id="3.40.50.300">
    <property type="entry name" value="P-loop containing nucleotide triphosphate hydrolases"/>
    <property type="match status" value="1"/>
</dbReference>
<name>A0A811NDB5_9POAL</name>